<dbReference type="SMART" id="SM00028">
    <property type="entry name" value="TPR"/>
    <property type="match status" value="2"/>
</dbReference>
<reference evidence="2 3" key="1">
    <citation type="submission" date="2020-04" db="EMBL/GenBank/DDBJ databases">
        <title>Genome sequencing of Rosenbergiella species.</title>
        <authorList>
            <person name="Alvarez-Perez S."/>
            <person name="Lievens B."/>
        </authorList>
    </citation>
    <scope>NUCLEOTIDE SEQUENCE [LARGE SCALE GENOMIC DNA]</scope>
    <source>
        <strain evidence="2 3">CdVSA20.1</strain>
    </source>
</reference>
<feature type="repeat" description="TPR" evidence="1">
    <location>
        <begin position="26"/>
        <end position="59"/>
    </location>
</feature>
<dbReference type="InterPro" id="IPR011990">
    <property type="entry name" value="TPR-like_helical_dom_sf"/>
</dbReference>
<dbReference type="PROSITE" id="PS51257">
    <property type="entry name" value="PROKAR_LIPOPROTEIN"/>
    <property type="match status" value="1"/>
</dbReference>
<dbReference type="Proteomes" id="UP000786875">
    <property type="component" value="Unassembled WGS sequence"/>
</dbReference>
<organism evidence="2 3">
    <name type="scientific">Rosenbergiella australiborealis</name>
    <dbReference type="NCBI Taxonomy" id="1544696"/>
    <lineage>
        <taxon>Bacteria</taxon>
        <taxon>Pseudomonadati</taxon>
        <taxon>Pseudomonadota</taxon>
        <taxon>Gammaproteobacteria</taxon>
        <taxon>Enterobacterales</taxon>
        <taxon>Erwiniaceae</taxon>
        <taxon>Rosenbergiella</taxon>
    </lineage>
</organism>
<keyword evidence="1" id="KW-0802">TPR repeat</keyword>
<evidence type="ECO:0000313" key="2">
    <source>
        <dbReference type="EMBL" id="MBT0728131.1"/>
    </source>
</evidence>
<gene>
    <name evidence="2" type="ORF">HGT73_12235</name>
</gene>
<sequence>MNRWGVIVLIGLLVGCYNQPQVDQRFALRVYLGEQYLQLKQFANAARNFRKATEQQPKNVQGWWGLARVAEQQGDTASALSYYQRAFQIAPENPELGDNYGAFLCTLGQYDEAQRLLKRDVKTRGKENSGQENTPWLYCFSNEESVSTQ</sequence>
<dbReference type="PROSITE" id="PS50005">
    <property type="entry name" value="TPR"/>
    <property type="match status" value="2"/>
</dbReference>
<dbReference type="Pfam" id="PF13432">
    <property type="entry name" value="TPR_16"/>
    <property type="match status" value="1"/>
</dbReference>
<dbReference type="EMBL" id="JABBFO010000013">
    <property type="protein sequence ID" value="MBT0728131.1"/>
    <property type="molecule type" value="Genomic_DNA"/>
</dbReference>
<keyword evidence="3" id="KW-1185">Reference proteome</keyword>
<accession>A0ABS5T6Z6</accession>
<proteinExistence type="predicted"/>
<feature type="repeat" description="TPR" evidence="1">
    <location>
        <begin position="60"/>
        <end position="93"/>
    </location>
</feature>
<name>A0ABS5T6Z6_9GAMM</name>
<dbReference type="SUPFAM" id="SSF48452">
    <property type="entry name" value="TPR-like"/>
    <property type="match status" value="1"/>
</dbReference>
<dbReference type="Gene3D" id="1.25.40.10">
    <property type="entry name" value="Tetratricopeptide repeat domain"/>
    <property type="match status" value="1"/>
</dbReference>
<dbReference type="InterPro" id="IPR019734">
    <property type="entry name" value="TPR_rpt"/>
</dbReference>
<comment type="caution">
    <text evidence="2">The sequence shown here is derived from an EMBL/GenBank/DDBJ whole genome shotgun (WGS) entry which is preliminary data.</text>
</comment>
<dbReference type="PANTHER" id="PTHR12558">
    <property type="entry name" value="CELL DIVISION CYCLE 16,23,27"/>
    <property type="match status" value="1"/>
</dbReference>
<protein>
    <submittedName>
        <fullName evidence="2">Tetratricopeptide repeat protein</fullName>
    </submittedName>
</protein>
<evidence type="ECO:0000313" key="3">
    <source>
        <dbReference type="Proteomes" id="UP000786875"/>
    </source>
</evidence>
<dbReference type="PANTHER" id="PTHR12558:SF13">
    <property type="entry name" value="CELL DIVISION CYCLE PROTEIN 27 HOMOLOG"/>
    <property type="match status" value="1"/>
</dbReference>
<evidence type="ECO:0000256" key="1">
    <source>
        <dbReference type="PROSITE-ProRule" id="PRU00339"/>
    </source>
</evidence>
<dbReference type="RefSeq" id="WP_214215424.1">
    <property type="nucleotide sequence ID" value="NZ_JABBFO010000013.1"/>
</dbReference>